<sequence>MELIVAADGRSAYRVVLPSQATVAEERAASVLQHYIHQVTGARLPVVRQDFSSPPDPGEPLIFVGLPGFWLSHWGSRELGAEEVLIQTFDRHLLLAGGRPRGTLYAVYTFLEEYVGCRWYTAENVRVPSMGELALQPIHRRVRPDFEYREIYYWEAFDKEWAVVNRLNGGNARLDESVGGAVRYHPFVHTFYHLIPPDRYFATHPEYFSLVGGRRKRELAQLCLTNPGLVETAKQRLLEWAQEHPEATIYSVSQNDWGGWCECPQCDAVRSAEGGESGLVIRFANALAETLEQHHPDKLIDTLAYMETENVPLLARPRPNVIVRLCHMAPSCDLHPLDECQHNARYWRNVLTWTGLGARVYVWHYVTDFAHYLMPFPNFAALAKDVKNYRDAGIRGIFFQGHYEKGGGGEFAWLRSYVLAHLMWNASQDADTLVNDFIEGVYGAAAEPVREYYDLLAQQARREDIHLNLYSNLDAGHLTAEFRRAARQALDRAARMAGNELEAKAVERLSLSLDYVDLMDTAPFTERGRSLDSVTRPHKRAQLDRFMAALDRHGIVHCREGESPKEFRERVGILGQAHPLAVLENPHLKAVLAASLGGRIRELYVAPPGADGKPAPARQVLRLPGRWEYGYPAAAGYAEQACINLGDRAAYVQEIRETPEGSEARLSARLEGLMLLGVYQKDLQMERRIAVPREGAELRFWCEVTNAGEAQAYARPTAIGQFTAAPGWRLWAVDDPASVRPLSVTGDAGRLVLKGEELPGAGLILEWADGLALAELYPPEKVQLVQVEWNTANQSIVLKLVGFDRKLSPGERANLDHLYRFAASMEGLSRRLAYTGREAAGVESPEV</sequence>
<organism evidence="2 3">
    <name type="scientific">Carboxydichorda subterranea</name>
    <dbReference type="NCBI Taxonomy" id="3109565"/>
    <lineage>
        <taxon>Bacteria</taxon>
        <taxon>Bacillati</taxon>
        <taxon>Bacillota</taxon>
        <taxon>Limnochordia</taxon>
        <taxon>Limnochordales</taxon>
        <taxon>Geochordaceae</taxon>
        <taxon>Carboxydichorda</taxon>
    </lineage>
</organism>
<dbReference type="SUPFAM" id="SSF55545">
    <property type="entry name" value="beta-N-acetylhexosaminidase-like domain"/>
    <property type="match status" value="1"/>
</dbReference>
<keyword evidence="3" id="KW-1185">Reference proteome</keyword>
<dbReference type="Gene3D" id="3.30.379.10">
    <property type="entry name" value="Chitobiase/beta-hexosaminidase domain 2-like"/>
    <property type="match status" value="1"/>
</dbReference>
<dbReference type="RefSeq" id="WP_324716711.1">
    <property type="nucleotide sequence ID" value="NZ_CP141615.1"/>
</dbReference>
<dbReference type="PANTHER" id="PTHR47406">
    <property type="entry name" value="COAGULATION FACTOR 5/8 TYPE, C-TERMINAL"/>
    <property type="match status" value="1"/>
</dbReference>
<proteinExistence type="predicted"/>
<dbReference type="Proteomes" id="UP001332192">
    <property type="component" value="Chromosome"/>
</dbReference>
<evidence type="ECO:0000313" key="3">
    <source>
        <dbReference type="Proteomes" id="UP001332192"/>
    </source>
</evidence>
<reference evidence="2 3" key="1">
    <citation type="journal article" date="2024" name="Front. Microbiol.">
        <title>Novel thermophilic genera Geochorda gen. nov. and Carboxydochorda gen. nov. from the deep terrestrial subsurface reveal the ecophysiological diversity in the class Limnochordia.</title>
        <authorList>
            <person name="Karnachuk O.V."/>
            <person name="Lukina A.P."/>
            <person name="Avakyan M.R."/>
            <person name="Kadnikov V.V."/>
            <person name="Begmatov S."/>
            <person name="Beletsky A.V."/>
            <person name="Vlasova K.G."/>
            <person name="Novikov A.A."/>
            <person name="Shcherbakova V.A."/>
            <person name="Mardanov A.V."/>
            <person name="Ravin N.V."/>
        </authorList>
    </citation>
    <scope>NUCLEOTIDE SEQUENCE [LARGE SCALE GENOMIC DNA]</scope>
    <source>
        <strain evidence="2 3">L945</strain>
    </source>
</reference>
<name>A0ABZ1BXB7_9FIRM</name>
<dbReference type="EMBL" id="CP141615">
    <property type="protein sequence ID" value="WRP17441.1"/>
    <property type="molecule type" value="Genomic_DNA"/>
</dbReference>
<protein>
    <submittedName>
        <fullName evidence="2">DUF4838 domain-containing protein</fullName>
    </submittedName>
</protein>
<dbReference type="InterPro" id="IPR032287">
    <property type="entry name" value="DUF4838"/>
</dbReference>
<keyword evidence="1" id="KW-0378">Hydrolase</keyword>
<dbReference type="Pfam" id="PF16126">
    <property type="entry name" value="DUF4838"/>
    <property type="match status" value="1"/>
</dbReference>
<dbReference type="InterPro" id="IPR029018">
    <property type="entry name" value="Hex-like_dom2"/>
</dbReference>
<gene>
    <name evidence="2" type="ORF">U7230_00035</name>
</gene>
<accession>A0ABZ1BXB7</accession>
<dbReference type="PANTHER" id="PTHR47406:SF2">
    <property type="entry name" value="ALPHA GLUCURONIDASE N-TERMINAL DOMAIN-CONTAINING PROTEIN"/>
    <property type="match status" value="1"/>
</dbReference>
<evidence type="ECO:0000256" key="1">
    <source>
        <dbReference type="ARBA" id="ARBA00022801"/>
    </source>
</evidence>
<evidence type="ECO:0000313" key="2">
    <source>
        <dbReference type="EMBL" id="WRP17441.1"/>
    </source>
</evidence>